<evidence type="ECO:0000256" key="1">
    <source>
        <dbReference type="SAM" id="SignalP"/>
    </source>
</evidence>
<evidence type="ECO:0000313" key="3">
    <source>
        <dbReference type="Proteomes" id="UP001017257"/>
    </source>
</evidence>
<proteinExistence type="predicted"/>
<name>A0ABY5RN96_9HYPH</name>
<keyword evidence="1" id="KW-0732">Signal</keyword>
<dbReference type="EMBL" id="CP102845">
    <property type="protein sequence ID" value="UVF18705.1"/>
    <property type="molecule type" value="Genomic_DNA"/>
</dbReference>
<sequence>MIPHRILLALAQSLLALLLMAGTAQAKPCLIDDRDRLGAAETALALPGDIVESPERVLADLQAVPGGDDAPGSILPGVTPTVVIDHARLIRTGCIAYPNAPPSHRPCAAPPTGPPFV</sequence>
<feature type="chain" id="PRO_5046643555" evidence="1">
    <location>
        <begin position="27"/>
        <end position="117"/>
    </location>
</feature>
<dbReference type="RefSeq" id="WP_173948856.1">
    <property type="nucleotide sequence ID" value="NZ_CP102845.1"/>
</dbReference>
<organism evidence="2 3">
    <name type="scientific">Microvirga terrae</name>
    <dbReference type="NCBI Taxonomy" id="2740529"/>
    <lineage>
        <taxon>Bacteria</taxon>
        <taxon>Pseudomonadati</taxon>
        <taxon>Pseudomonadota</taxon>
        <taxon>Alphaproteobacteria</taxon>
        <taxon>Hyphomicrobiales</taxon>
        <taxon>Methylobacteriaceae</taxon>
        <taxon>Microvirga</taxon>
    </lineage>
</organism>
<evidence type="ECO:0000313" key="2">
    <source>
        <dbReference type="EMBL" id="UVF18705.1"/>
    </source>
</evidence>
<keyword evidence="3" id="KW-1185">Reference proteome</keyword>
<gene>
    <name evidence="2" type="ORF">HPT29_019770</name>
</gene>
<feature type="signal peptide" evidence="1">
    <location>
        <begin position="1"/>
        <end position="26"/>
    </location>
</feature>
<reference evidence="2" key="1">
    <citation type="submission" date="2022-08" db="EMBL/GenBank/DDBJ databases">
        <title>Microvirga terrae sp. nov., isolated from soil.</title>
        <authorList>
            <person name="Kim K.H."/>
            <person name="Seo Y.L."/>
            <person name="Kim J.M."/>
            <person name="Lee J.K."/>
            <person name="Han D.M."/>
            <person name="Jeon C.O."/>
        </authorList>
    </citation>
    <scope>NUCLEOTIDE SEQUENCE</scope>
    <source>
        <strain evidence="2">R24</strain>
    </source>
</reference>
<accession>A0ABY5RN96</accession>
<dbReference type="Proteomes" id="UP001017257">
    <property type="component" value="Chromosome"/>
</dbReference>
<protein>
    <submittedName>
        <fullName evidence="2">Uncharacterized protein</fullName>
    </submittedName>
</protein>